<organism evidence="13 14">
    <name type="scientific">Limulus polyphemus</name>
    <name type="common">Atlantic horseshoe crab</name>
    <dbReference type="NCBI Taxonomy" id="6850"/>
    <lineage>
        <taxon>Eukaryota</taxon>
        <taxon>Metazoa</taxon>
        <taxon>Ecdysozoa</taxon>
        <taxon>Arthropoda</taxon>
        <taxon>Chelicerata</taxon>
        <taxon>Merostomata</taxon>
        <taxon>Xiphosura</taxon>
        <taxon>Limulidae</taxon>
        <taxon>Limulus</taxon>
    </lineage>
</organism>
<keyword evidence="13" id="KW-1185">Reference proteome</keyword>
<sequence>MVSITVTDINDQNPIFLKDQYLFSVDEGLPNILVGVVQAKDEDIGLNGELSYSVSEKSDFEINPDSGKLFTKKALDYEEQKSYYLVVTAKDKAPDARIATVSVTVLINDIQDEKPIFKQLLYEVVAPENAENYEVVQVKATDPDTVSSITYVIKEGNASLFAVDPVTGIVRTVYALDFELQQEHTLVIGTLENTTPELQATCSVKVSVQDKNDIPPTFSVILLPIRLQDTVPLGTTVTTVVASDRDGTSPGNQVQYVISGQEKAPNYFLIDASSGVISVKDDLRKEPDSEYKIEVKARDLGKPSLTATTMVIVYVEHIAAIPSNSGLGFADNHYNVEVEEMALTNTLIKVLPLVNKPTGHFPVSCEIVSGNEKGHFYVVESENQDCELRIQDPKIDYEQQSKYLLSVHLNTVGGIFGLSQLTTQVTVNVIDLNDNHPEFIVPARYSQFTENRYLAALPYEASAGTQFVQIIAEDADSFSNGKVLYEIVPESDPKKLFRIDKNTGFLSNTKTLEDIPMEKLPLKVIVRATDSPDLRSAAMFKTNEVLINLINDANRLVLAVKDSSPDKLLEMQDQLLRSDMWFHLVEPGSFKLLQVQDPHIHSTMIEKNSQNIFLAKVSRLLNAQAETVRLPFVIQPPVQSTATPARPLTVAAADVSDLGAALIALAAIIIVLGLVGIIYHCFMWSSIVTFITSLKALSTCAASTNQGVPIAVLSAFTDGLRIQAVLQMSVPTDEEGSFTELRGFDNISYITRDKGDESGSGYGDPISEFDDSSRYMYSSSPGEGTSSIGHAPTMSAESNMSANKPLLVDPNEVMIPTKNPLFQDYDDDEEPFSISTDQDNFSFSKAPKKLAYSYEKSAVETTTEL</sequence>
<evidence type="ECO:0000256" key="8">
    <source>
        <dbReference type="ARBA" id="ARBA00023180"/>
    </source>
</evidence>
<feature type="compositionally biased region" description="Polar residues" evidence="10">
    <location>
        <begin position="775"/>
        <end position="788"/>
    </location>
</feature>
<dbReference type="CDD" id="cd11304">
    <property type="entry name" value="Cadherin_repeat"/>
    <property type="match status" value="5"/>
</dbReference>
<evidence type="ECO:0000256" key="5">
    <source>
        <dbReference type="ARBA" id="ARBA00022889"/>
    </source>
</evidence>
<dbReference type="PRINTS" id="PR00205">
    <property type="entry name" value="CADHERIN"/>
</dbReference>
<dbReference type="PROSITE" id="PS00232">
    <property type="entry name" value="CADHERIN_1"/>
    <property type="match status" value="1"/>
</dbReference>
<evidence type="ECO:0000259" key="12">
    <source>
        <dbReference type="PROSITE" id="PS50268"/>
    </source>
</evidence>
<evidence type="ECO:0000313" key="14">
    <source>
        <dbReference type="RefSeq" id="XP_013778894.2"/>
    </source>
</evidence>
<dbReference type="PANTHER" id="PTHR24026">
    <property type="entry name" value="FAT ATYPICAL CADHERIN-RELATED"/>
    <property type="match status" value="1"/>
</dbReference>
<evidence type="ECO:0000256" key="3">
    <source>
        <dbReference type="ARBA" id="ARBA00022737"/>
    </source>
</evidence>
<feature type="region of interest" description="Disordered" evidence="10">
    <location>
        <begin position="773"/>
        <end position="792"/>
    </location>
</feature>
<dbReference type="PROSITE" id="PS50268">
    <property type="entry name" value="CADHERIN_2"/>
    <property type="match status" value="5"/>
</dbReference>
<feature type="domain" description="Cadherin" evidence="12">
    <location>
        <begin position="17"/>
        <end position="117"/>
    </location>
</feature>
<dbReference type="InterPro" id="IPR015919">
    <property type="entry name" value="Cadherin-like_sf"/>
</dbReference>
<evidence type="ECO:0000256" key="9">
    <source>
        <dbReference type="PROSITE-ProRule" id="PRU00043"/>
    </source>
</evidence>
<feature type="region of interest" description="Disordered" evidence="10">
    <location>
        <begin position="818"/>
        <end position="839"/>
    </location>
</feature>
<dbReference type="PANTHER" id="PTHR24026:SF136">
    <property type="entry name" value="PROTOCADHERIN-23"/>
    <property type="match status" value="1"/>
</dbReference>
<dbReference type="InterPro" id="IPR020894">
    <property type="entry name" value="Cadherin_CS"/>
</dbReference>
<keyword evidence="3" id="KW-0677">Repeat</keyword>
<keyword evidence="7 11" id="KW-0472">Membrane</keyword>
<feature type="transmembrane region" description="Helical" evidence="11">
    <location>
        <begin position="658"/>
        <end position="682"/>
    </location>
</feature>
<evidence type="ECO:0000256" key="2">
    <source>
        <dbReference type="ARBA" id="ARBA00022692"/>
    </source>
</evidence>
<gene>
    <name evidence="14" type="primary">LOC106463415</name>
</gene>
<evidence type="ECO:0000256" key="11">
    <source>
        <dbReference type="SAM" id="Phobius"/>
    </source>
</evidence>
<reference evidence="14" key="1">
    <citation type="submission" date="2025-08" db="UniProtKB">
        <authorList>
            <consortium name="RefSeq"/>
        </authorList>
    </citation>
    <scope>IDENTIFICATION</scope>
    <source>
        <tissue evidence="14">Muscle</tissue>
    </source>
</reference>
<feature type="domain" description="Cadherin" evidence="12">
    <location>
        <begin position="118"/>
        <end position="218"/>
    </location>
</feature>
<keyword evidence="4 9" id="KW-0106">Calcium</keyword>
<feature type="domain" description="Cadherin" evidence="12">
    <location>
        <begin position="330"/>
        <end position="439"/>
    </location>
</feature>
<keyword evidence="5" id="KW-0130">Cell adhesion</keyword>
<keyword evidence="6 11" id="KW-1133">Transmembrane helix</keyword>
<feature type="domain" description="Cadherin" evidence="12">
    <location>
        <begin position="219"/>
        <end position="324"/>
    </location>
</feature>
<dbReference type="Proteomes" id="UP000694941">
    <property type="component" value="Unplaced"/>
</dbReference>
<dbReference type="InterPro" id="IPR002126">
    <property type="entry name" value="Cadherin-like_dom"/>
</dbReference>
<keyword evidence="2 11" id="KW-0812">Transmembrane</keyword>
<dbReference type="Gene3D" id="2.60.40.60">
    <property type="entry name" value="Cadherins"/>
    <property type="match status" value="5"/>
</dbReference>
<evidence type="ECO:0000256" key="7">
    <source>
        <dbReference type="ARBA" id="ARBA00023136"/>
    </source>
</evidence>
<protein>
    <submittedName>
        <fullName evidence="14">Cadherin-99C-like</fullName>
    </submittedName>
</protein>
<proteinExistence type="predicted"/>
<dbReference type="RefSeq" id="XP_013778894.2">
    <property type="nucleotide sequence ID" value="XM_013923440.2"/>
</dbReference>
<evidence type="ECO:0000256" key="1">
    <source>
        <dbReference type="ARBA" id="ARBA00004370"/>
    </source>
</evidence>
<dbReference type="SMART" id="SM00112">
    <property type="entry name" value="CA"/>
    <property type="match status" value="5"/>
</dbReference>
<evidence type="ECO:0000256" key="4">
    <source>
        <dbReference type="ARBA" id="ARBA00022837"/>
    </source>
</evidence>
<evidence type="ECO:0000256" key="6">
    <source>
        <dbReference type="ARBA" id="ARBA00022989"/>
    </source>
</evidence>
<dbReference type="Pfam" id="PF00028">
    <property type="entry name" value="Cadherin"/>
    <property type="match status" value="4"/>
</dbReference>
<accession>A0ABM1BBX8</accession>
<name>A0ABM1BBX8_LIMPO</name>
<evidence type="ECO:0000256" key="10">
    <source>
        <dbReference type="SAM" id="MobiDB-lite"/>
    </source>
</evidence>
<dbReference type="SUPFAM" id="SSF49313">
    <property type="entry name" value="Cadherin-like"/>
    <property type="match status" value="5"/>
</dbReference>
<keyword evidence="8" id="KW-0325">Glycoprotein</keyword>
<feature type="domain" description="Cadherin" evidence="12">
    <location>
        <begin position="449"/>
        <end position="567"/>
    </location>
</feature>
<evidence type="ECO:0000313" key="13">
    <source>
        <dbReference type="Proteomes" id="UP000694941"/>
    </source>
</evidence>
<dbReference type="GeneID" id="106463415"/>
<comment type="subcellular location">
    <subcellularLocation>
        <location evidence="1">Membrane</location>
    </subcellularLocation>
</comment>